<evidence type="ECO:0000259" key="2">
    <source>
        <dbReference type="Pfam" id="PF03478"/>
    </source>
</evidence>
<feature type="non-terminal residue" evidence="3">
    <location>
        <position position="1"/>
    </location>
</feature>
<dbReference type="AlphaFoldDB" id="A0A5J9U2Q6"/>
<dbReference type="PANTHER" id="PTHR33127:SF45">
    <property type="entry name" value="OS05G0143700 PROTEIN"/>
    <property type="match status" value="1"/>
</dbReference>
<feature type="transmembrane region" description="Helical" evidence="1">
    <location>
        <begin position="21"/>
        <end position="41"/>
    </location>
</feature>
<keyword evidence="4" id="KW-1185">Reference proteome</keyword>
<reference evidence="3 4" key="1">
    <citation type="journal article" date="2019" name="Sci. Rep.">
        <title>A high-quality genome of Eragrostis curvula grass provides insights into Poaceae evolution and supports new strategies to enhance forage quality.</title>
        <authorList>
            <person name="Carballo J."/>
            <person name="Santos B.A.C.M."/>
            <person name="Zappacosta D."/>
            <person name="Garbus I."/>
            <person name="Selva J.P."/>
            <person name="Gallo C.A."/>
            <person name="Diaz A."/>
            <person name="Albertini E."/>
            <person name="Caccamo M."/>
            <person name="Echenique V."/>
        </authorList>
    </citation>
    <scope>NUCLEOTIDE SEQUENCE [LARGE SCALE GENOMIC DNA]</scope>
    <source>
        <strain evidence="4">cv. Victoria</strain>
        <tissue evidence="3">Leaf</tissue>
    </source>
</reference>
<dbReference type="PANTHER" id="PTHR33127">
    <property type="entry name" value="TRANSMEMBRANE PROTEIN"/>
    <property type="match status" value="1"/>
</dbReference>
<keyword evidence="1" id="KW-0812">Transmembrane</keyword>
<organism evidence="3 4">
    <name type="scientific">Eragrostis curvula</name>
    <name type="common">weeping love grass</name>
    <dbReference type="NCBI Taxonomy" id="38414"/>
    <lineage>
        <taxon>Eukaryota</taxon>
        <taxon>Viridiplantae</taxon>
        <taxon>Streptophyta</taxon>
        <taxon>Embryophyta</taxon>
        <taxon>Tracheophyta</taxon>
        <taxon>Spermatophyta</taxon>
        <taxon>Magnoliopsida</taxon>
        <taxon>Liliopsida</taxon>
        <taxon>Poales</taxon>
        <taxon>Poaceae</taxon>
        <taxon>PACMAD clade</taxon>
        <taxon>Chloridoideae</taxon>
        <taxon>Eragrostideae</taxon>
        <taxon>Eragrostidinae</taxon>
        <taxon>Eragrostis</taxon>
    </lineage>
</organism>
<dbReference type="Pfam" id="PF03478">
    <property type="entry name" value="Beta-prop_KIB1-4"/>
    <property type="match status" value="1"/>
</dbReference>
<gene>
    <name evidence="3" type="ORF">EJB05_33957</name>
</gene>
<comment type="caution">
    <text evidence="3">The sequence shown here is derived from an EMBL/GenBank/DDBJ whole genome shotgun (WGS) entry which is preliminary data.</text>
</comment>
<keyword evidence="1" id="KW-1133">Transmembrane helix</keyword>
<dbReference type="Gramene" id="TVU17896">
    <property type="protein sequence ID" value="TVU17896"/>
    <property type="gene ID" value="EJB05_33957"/>
</dbReference>
<proteinExistence type="predicted"/>
<protein>
    <recommendedName>
        <fullName evidence="2">KIB1-4 beta-propeller domain-containing protein</fullName>
    </recommendedName>
</protein>
<evidence type="ECO:0000256" key="1">
    <source>
        <dbReference type="SAM" id="Phobius"/>
    </source>
</evidence>
<dbReference type="Proteomes" id="UP000324897">
    <property type="component" value="Chromosome 7"/>
</dbReference>
<feature type="domain" description="KIB1-4 beta-propeller" evidence="2">
    <location>
        <begin position="123"/>
        <end position="377"/>
    </location>
</feature>
<keyword evidence="1" id="KW-0472">Membrane</keyword>
<accession>A0A5J9U2Q6</accession>
<evidence type="ECO:0000313" key="3">
    <source>
        <dbReference type="EMBL" id="TVU17896.1"/>
    </source>
</evidence>
<evidence type="ECO:0000313" key="4">
    <source>
        <dbReference type="Proteomes" id="UP000324897"/>
    </source>
</evidence>
<sequence length="426" mass="48528">KKKSEKRIIDQERRAAARFVVLRWAAVAGILLILTARRSLWTRWVGAGYLREQPRRLVLINKEEKRAEKPTCAIRIAFCSVFHKRNRMQDPSSDSDSMFELASALPVLVHDLGTQQDNSQTQYSISKQALFCHTINELRDCRCFETPQGWVLAINRNSLKTFLWRPQDSKRIQLPPVEEDLPNHCKCVLSDKPTAPCCSVLVFDLDDTQMWVCQIGASKWDSFSYNLTMSDAHDNDRETHIAKCHGVAAVGGKVYYELTGYELGVMELDPAPSLGTINVDMVDWPRSMPMGSTYLIESCGELFLIIIFFDGDNVHKIAEFTVYKMDFSKPGWYRVNSIGDDRVFLLGGDRIGLSNFGASCPAAPENGLCGNTIYFLNHLAITENFLHVMDLEKGTEEVQRPFRDKGFDNDYREPLRPPFWLLPTEL</sequence>
<dbReference type="OrthoDB" id="1863935at2759"/>
<dbReference type="EMBL" id="RWGY01000029">
    <property type="protein sequence ID" value="TVU17896.1"/>
    <property type="molecule type" value="Genomic_DNA"/>
</dbReference>
<dbReference type="InterPro" id="IPR005174">
    <property type="entry name" value="KIB1-4_b-propeller"/>
</dbReference>
<name>A0A5J9U2Q6_9POAL</name>